<sequence>MGFYVGLDVALRSVALCVIDGDGKIKALSRDASYVIVCTSFFRENPASSLPIREIIGRELQFFRAFAMSRCPSRHRNILQLVRSA</sequence>
<name>A0ABX7T9P0_9SPHN</name>
<dbReference type="Proteomes" id="UP000663923">
    <property type="component" value="Chromosome"/>
</dbReference>
<gene>
    <name evidence="1" type="ORF">J4G78_07160</name>
</gene>
<protein>
    <recommendedName>
        <fullName evidence="3">Transposase IS111A/IS1328/IS1533 N-terminal domain-containing protein</fullName>
    </recommendedName>
</protein>
<proteinExistence type="predicted"/>
<evidence type="ECO:0008006" key="3">
    <source>
        <dbReference type="Google" id="ProtNLM"/>
    </source>
</evidence>
<reference evidence="1 2" key="1">
    <citation type="submission" date="2021-03" db="EMBL/GenBank/DDBJ databases">
        <title>Complete genome of Parasphingorhabdus_sp.JHSY0214.</title>
        <authorList>
            <person name="Yoo J.H."/>
            <person name="Bae J.W."/>
        </authorList>
    </citation>
    <scope>NUCLEOTIDE SEQUENCE [LARGE SCALE GENOMIC DNA]</scope>
    <source>
        <strain evidence="1 2">JHSY0214</strain>
    </source>
</reference>
<accession>A0ABX7T9P0</accession>
<keyword evidence="2" id="KW-1185">Reference proteome</keyword>
<organism evidence="1 2">
    <name type="scientific">Parasphingorhabdus cellanae</name>
    <dbReference type="NCBI Taxonomy" id="2806553"/>
    <lineage>
        <taxon>Bacteria</taxon>
        <taxon>Pseudomonadati</taxon>
        <taxon>Pseudomonadota</taxon>
        <taxon>Alphaproteobacteria</taxon>
        <taxon>Sphingomonadales</taxon>
        <taxon>Sphingomonadaceae</taxon>
        <taxon>Parasphingorhabdus</taxon>
    </lineage>
</organism>
<evidence type="ECO:0000313" key="2">
    <source>
        <dbReference type="Proteomes" id="UP000663923"/>
    </source>
</evidence>
<dbReference type="EMBL" id="CP071794">
    <property type="protein sequence ID" value="QTD57302.1"/>
    <property type="molecule type" value="Genomic_DNA"/>
</dbReference>
<evidence type="ECO:0000313" key="1">
    <source>
        <dbReference type="EMBL" id="QTD57302.1"/>
    </source>
</evidence>
<dbReference type="RefSeq" id="WP_207989660.1">
    <property type="nucleotide sequence ID" value="NZ_CP071794.1"/>
</dbReference>